<dbReference type="InterPro" id="IPR016965">
    <property type="entry name" value="Pase_PHOSPHO-typ"/>
</dbReference>
<dbReference type="Proteomes" id="UP000799118">
    <property type="component" value="Unassembled WGS sequence"/>
</dbReference>
<dbReference type="OrthoDB" id="10267182at2759"/>
<proteinExistence type="predicted"/>
<dbReference type="GO" id="GO:0046872">
    <property type="term" value="F:metal ion binding"/>
    <property type="evidence" value="ECO:0007669"/>
    <property type="project" value="UniProtKB-KW"/>
</dbReference>
<dbReference type="InterPro" id="IPR023214">
    <property type="entry name" value="HAD_sf"/>
</dbReference>
<dbReference type="InterPro" id="IPR006384">
    <property type="entry name" value="HAD_hydro_PyrdxlP_Pase-like"/>
</dbReference>
<dbReference type="PANTHER" id="PTHR20889:SF12">
    <property type="entry name" value="LP01149P"/>
    <property type="match status" value="1"/>
</dbReference>
<name>A0A6A4IEF6_9AGAR</name>
<protein>
    <recommendedName>
        <fullName evidence="9">Phosphatase phospho-type</fullName>
    </recommendedName>
</protein>
<evidence type="ECO:0000256" key="2">
    <source>
        <dbReference type="ARBA" id="ARBA00022723"/>
    </source>
</evidence>
<dbReference type="PANTHER" id="PTHR20889">
    <property type="entry name" value="PHOSPHATASE, ORPHAN 1, 2"/>
    <property type="match status" value="1"/>
</dbReference>
<feature type="binding site" evidence="6">
    <location>
        <position position="12"/>
    </location>
    <ligand>
        <name>Mg(2+)</name>
        <dbReference type="ChEBI" id="CHEBI:18420"/>
    </ligand>
</feature>
<evidence type="ECO:0000256" key="5">
    <source>
        <dbReference type="PIRSR" id="PIRSR031051-1"/>
    </source>
</evidence>
<evidence type="ECO:0000313" key="7">
    <source>
        <dbReference type="EMBL" id="KAE9408981.1"/>
    </source>
</evidence>
<accession>A0A6A4IEF6</accession>
<dbReference type="GO" id="GO:0016791">
    <property type="term" value="F:phosphatase activity"/>
    <property type="evidence" value="ECO:0007669"/>
    <property type="project" value="InterPro"/>
</dbReference>
<dbReference type="Pfam" id="PF06888">
    <property type="entry name" value="Put_Phosphatase"/>
    <property type="match status" value="1"/>
</dbReference>
<dbReference type="NCBIfam" id="TIGR01488">
    <property type="entry name" value="HAD-SF-IB"/>
    <property type="match status" value="1"/>
</dbReference>
<dbReference type="SUPFAM" id="SSF56784">
    <property type="entry name" value="HAD-like"/>
    <property type="match status" value="1"/>
</dbReference>
<evidence type="ECO:0000256" key="3">
    <source>
        <dbReference type="ARBA" id="ARBA00022801"/>
    </source>
</evidence>
<dbReference type="EMBL" id="ML769389">
    <property type="protein sequence ID" value="KAE9408981.1"/>
    <property type="molecule type" value="Genomic_DNA"/>
</dbReference>
<dbReference type="NCBIfam" id="TIGR01489">
    <property type="entry name" value="DKMTPPase-SF"/>
    <property type="match status" value="1"/>
</dbReference>
<organism evidence="7 8">
    <name type="scientific">Gymnopus androsaceus JB14</name>
    <dbReference type="NCBI Taxonomy" id="1447944"/>
    <lineage>
        <taxon>Eukaryota</taxon>
        <taxon>Fungi</taxon>
        <taxon>Dikarya</taxon>
        <taxon>Basidiomycota</taxon>
        <taxon>Agaricomycotina</taxon>
        <taxon>Agaricomycetes</taxon>
        <taxon>Agaricomycetidae</taxon>
        <taxon>Agaricales</taxon>
        <taxon>Marasmiineae</taxon>
        <taxon>Omphalotaceae</taxon>
        <taxon>Gymnopus</taxon>
    </lineage>
</organism>
<keyword evidence="2 6" id="KW-0479">Metal-binding</keyword>
<evidence type="ECO:0000256" key="1">
    <source>
        <dbReference type="ARBA" id="ARBA00001946"/>
    </source>
</evidence>
<evidence type="ECO:0008006" key="9">
    <source>
        <dbReference type="Google" id="ProtNLM"/>
    </source>
</evidence>
<feature type="binding site" evidence="6">
    <location>
        <position position="182"/>
    </location>
    <ligand>
        <name>Mg(2+)</name>
        <dbReference type="ChEBI" id="CHEBI:18420"/>
    </ligand>
</feature>
<dbReference type="AlphaFoldDB" id="A0A6A4IEF6"/>
<keyword evidence="4 6" id="KW-0460">Magnesium</keyword>
<keyword evidence="8" id="KW-1185">Reference proteome</keyword>
<feature type="active site" description="Nucleophile" evidence="5">
    <location>
        <position position="10"/>
    </location>
</feature>
<reference evidence="7" key="1">
    <citation type="journal article" date="2019" name="Environ. Microbiol.">
        <title>Fungal ecological strategies reflected in gene transcription - a case study of two litter decomposers.</title>
        <authorList>
            <person name="Barbi F."/>
            <person name="Kohler A."/>
            <person name="Barry K."/>
            <person name="Baskaran P."/>
            <person name="Daum C."/>
            <person name="Fauchery L."/>
            <person name="Ihrmark K."/>
            <person name="Kuo A."/>
            <person name="LaButti K."/>
            <person name="Lipzen A."/>
            <person name="Morin E."/>
            <person name="Grigoriev I.V."/>
            <person name="Henrissat B."/>
            <person name="Lindahl B."/>
            <person name="Martin F."/>
        </authorList>
    </citation>
    <scope>NUCLEOTIDE SEQUENCE</scope>
    <source>
        <strain evidence="7">JB14</strain>
    </source>
</reference>
<feature type="active site" description="Proton donor" evidence="5">
    <location>
        <position position="12"/>
    </location>
</feature>
<comment type="cofactor">
    <cofactor evidence="1 6">
        <name>Mg(2+)</name>
        <dbReference type="ChEBI" id="CHEBI:18420"/>
    </cofactor>
</comment>
<evidence type="ECO:0000256" key="6">
    <source>
        <dbReference type="PIRSR" id="PIRSR031051-3"/>
    </source>
</evidence>
<evidence type="ECO:0000256" key="4">
    <source>
        <dbReference type="ARBA" id="ARBA00022842"/>
    </source>
</evidence>
<feature type="binding site" evidence="6">
    <location>
        <position position="10"/>
    </location>
    <ligand>
        <name>Mg(2+)</name>
        <dbReference type="ChEBI" id="CHEBI:18420"/>
    </ligand>
</feature>
<dbReference type="PIRSF" id="PIRSF031051">
    <property type="entry name" value="PyrdxlP_Pase_PHOSPHO2"/>
    <property type="match status" value="1"/>
</dbReference>
<sequence length="240" mass="27717">MAERQLIVFDFDWSMADQDTDHWIFEVNKPELRRKMEDLEGKIQWIDLMTQLLREGHKKGIKREDIEHALRIIPYHPAMVRAVTNLKSRRKTTFLCLSNANSVFVSTILKEKGLDTLFEEIITNPAEWDALGLLKLWRRVDPNGPQHSCKTGCSPNMCKGDELDSFLARHGPAYDRIVYVGDGSNDFCPVLRLRSNDIVCCRTFGGLPKRIAQDGENFGLKCQVKYWTGAWEIEEIFNKL</sequence>
<gene>
    <name evidence="7" type="ORF">BT96DRAFT_913656</name>
</gene>
<dbReference type="InterPro" id="IPR036412">
    <property type="entry name" value="HAD-like_sf"/>
</dbReference>
<evidence type="ECO:0000313" key="8">
    <source>
        <dbReference type="Proteomes" id="UP000799118"/>
    </source>
</evidence>
<keyword evidence="3" id="KW-0378">Hydrolase</keyword>
<dbReference type="Gene3D" id="3.40.50.1000">
    <property type="entry name" value="HAD superfamily/HAD-like"/>
    <property type="match status" value="1"/>
</dbReference>